<name>A0A7J0D7Y8_9ERIC</name>
<reference evidence="3" key="1">
    <citation type="submission" date="2019-07" db="EMBL/GenBank/DDBJ databases">
        <title>De Novo Assembly of kiwifruit Actinidia rufa.</title>
        <authorList>
            <person name="Sugita-Konishi S."/>
            <person name="Sato K."/>
            <person name="Mori E."/>
            <person name="Abe Y."/>
            <person name="Kisaki G."/>
            <person name="Hamano K."/>
            <person name="Suezawa K."/>
            <person name="Otani M."/>
            <person name="Fukuda T."/>
            <person name="Manabe T."/>
            <person name="Gomi K."/>
            <person name="Tabuchi M."/>
            <person name="Akimitsu K."/>
            <person name="Kataoka I."/>
        </authorList>
    </citation>
    <scope>NUCLEOTIDE SEQUENCE [LARGE SCALE GENOMIC DNA]</scope>
    <source>
        <strain evidence="3">cv. Fuchu</strain>
    </source>
</reference>
<keyword evidence="1" id="KW-1133">Transmembrane helix</keyword>
<feature type="transmembrane region" description="Helical" evidence="1">
    <location>
        <begin position="65"/>
        <end position="85"/>
    </location>
</feature>
<gene>
    <name evidence="2" type="ORF">Acr_00g0006190</name>
</gene>
<evidence type="ECO:0000313" key="3">
    <source>
        <dbReference type="Proteomes" id="UP000585474"/>
    </source>
</evidence>
<sequence length="211" mass="23366">MVAFFYSEFSSEHAYSSANSPLNLCLNVQLCVNLMGHVTCVGAVTCLFLIGWLTTVSPQNVAVQVHALPFQMPSMAVYLALSMAVRWPPTLMMIRTRVDDLRVLSLGPSATEMDSRQWKVLVIVPLKIVSSLSRAELDARCRLIRLCCQKLCSMKLLLGRIQFLFKATNSLVVDKQCATVLPVSDIANFNLCQIKDICSMTVVSSQSWISA</sequence>
<protein>
    <submittedName>
        <fullName evidence="2">Uncharacterized protein</fullName>
    </submittedName>
</protein>
<dbReference type="EMBL" id="BJWL01000082">
    <property type="protein sequence ID" value="GFS29300.1"/>
    <property type="molecule type" value="Genomic_DNA"/>
</dbReference>
<feature type="transmembrane region" description="Helical" evidence="1">
    <location>
        <begin position="30"/>
        <end position="53"/>
    </location>
</feature>
<organism evidence="2 3">
    <name type="scientific">Actinidia rufa</name>
    <dbReference type="NCBI Taxonomy" id="165716"/>
    <lineage>
        <taxon>Eukaryota</taxon>
        <taxon>Viridiplantae</taxon>
        <taxon>Streptophyta</taxon>
        <taxon>Embryophyta</taxon>
        <taxon>Tracheophyta</taxon>
        <taxon>Spermatophyta</taxon>
        <taxon>Magnoliopsida</taxon>
        <taxon>eudicotyledons</taxon>
        <taxon>Gunneridae</taxon>
        <taxon>Pentapetalae</taxon>
        <taxon>asterids</taxon>
        <taxon>Ericales</taxon>
        <taxon>Actinidiaceae</taxon>
        <taxon>Actinidia</taxon>
    </lineage>
</organism>
<evidence type="ECO:0000313" key="2">
    <source>
        <dbReference type="EMBL" id="GFS29300.1"/>
    </source>
</evidence>
<dbReference type="AlphaFoldDB" id="A0A7J0D7Y8"/>
<keyword evidence="1" id="KW-0472">Membrane</keyword>
<evidence type="ECO:0000256" key="1">
    <source>
        <dbReference type="SAM" id="Phobius"/>
    </source>
</evidence>
<comment type="caution">
    <text evidence="2">The sequence shown here is derived from an EMBL/GenBank/DDBJ whole genome shotgun (WGS) entry which is preliminary data.</text>
</comment>
<keyword evidence="3" id="KW-1185">Reference proteome</keyword>
<dbReference type="Proteomes" id="UP000585474">
    <property type="component" value="Unassembled WGS sequence"/>
</dbReference>
<keyword evidence="1" id="KW-0812">Transmembrane</keyword>
<proteinExistence type="predicted"/>
<accession>A0A7J0D7Y8</accession>